<organism evidence="3 4">
    <name type="scientific">Candidatus Roizmanbacteria bacterium GW2011_GWC2_35_12</name>
    <dbReference type="NCBI Taxonomy" id="1618485"/>
    <lineage>
        <taxon>Bacteria</taxon>
        <taxon>Candidatus Roizmaniibacteriota</taxon>
    </lineage>
</organism>
<feature type="binding site" evidence="2">
    <location>
        <position position="113"/>
    </location>
    <ligand>
        <name>Fe cation</name>
        <dbReference type="ChEBI" id="CHEBI:24875"/>
    </ligand>
</feature>
<proteinExistence type="inferred from homology"/>
<comment type="caution">
    <text evidence="3">The sequence shown here is derived from an EMBL/GenBank/DDBJ whole genome shotgun (WGS) entry which is preliminary data.</text>
</comment>
<feature type="binding site" evidence="2">
    <location>
        <position position="158"/>
    </location>
    <ligand>
        <name>Fe cation</name>
        <dbReference type="ChEBI" id="CHEBI:24875"/>
    </ligand>
</feature>
<dbReference type="GO" id="GO:0006412">
    <property type="term" value="P:translation"/>
    <property type="evidence" value="ECO:0007669"/>
    <property type="project" value="UniProtKB-UniRule"/>
</dbReference>
<dbReference type="EC" id="3.5.1.88" evidence="2"/>
<comment type="cofactor">
    <cofactor evidence="2">
        <name>Fe(2+)</name>
        <dbReference type="ChEBI" id="CHEBI:29033"/>
    </cofactor>
    <text evidence="2">Binds 1 Fe(2+) ion.</text>
</comment>
<dbReference type="PANTHER" id="PTHR10458">
    <property type="entry name" value="PEPTIDE DEFORMYLASE"/>
    <property type="match status" value="1"/>
</dbReference>
<protein>
    <recommendedName>
        <fullName evidence="2">Peptide deformylase</fullName>
        <shortName evidence="2">PDF</shortName>
        <ecNumber evidence="2">3.5.1.88</ecNumber>
    </recommendedName>
    <alternativeName>
        <fullName evidence="2">Polypeptide deformylase</fullName>
    </alternativeName>
</protein>
<dbReference type="EMBL" id="LBPX01000044">
    <property type="protein sequence ID" value="KKP65777.1"/>
    <property type="molecule type" value="Genomic_DNA"/>
</dbReference>
<dbReference type="SUPFAM" id="SSF56420">
    <property type="entry name" value="Peptide deformylase"/>
    <property type="match status" value="1"/>
</dbReference>
<comment type="similarity">
    <text evidence="1 2">Belongs to the polypeptide deformylase family.</text>
</comment>
<evidence type="ECO:0000256" key="1">
    <source>
        <dbReference type="ARBA" id="ARBA00010759"/>
    </source>
</evidence>
<dbReference type="PANTHER" id="PTHR10458:SF22">
    <property type="entry name" value="PEPTIDE DEFORMYLASE"/>
    <property type="match status" value="1"/>
</dbReference>
<dbReference type="Gene3D" id="3.90.45.10">
    <property type="entry name" value="Peptide deformylase"/>
    <property type="match status" value="1"/>
</dbReference>
<evidence type="ECO:0000313" key="4">
    <source>
        <dbReference type="Proteomes" id="UP000034127"/>
    </source>
</evidence>
<comment type="function">
    <text evidence="2">Removes the formyl group from the N-terminal Met of newly synthesized proteins. Requires at least a dipeptide for an efficient rate of reaction. N-terminal L-methionine is a prerequisite for activity but the enzyme has broad specificity at other positions.</text>
</comment>
<dbReference type="Pfam" id="PF01327">
    <property type="entry name" value="Pep_deformylase"/>
    <property type="match status" value="1"/>
</dbReference>
<dbReference type="GO" id="GO:0042586">
    <property type="term" value="F:peptide deformylase activity"/>
    <property type="evidence" value="ECO:0007669"/>
    <property type="project" value="UniProtKB-UniRule"/>
</dbReference>
<feature type="binding site" evidence="2">
    <location>
        <position position="162"/>
    </location>
    <ligand>
        <name>Fe cation</name>
        <dbReference type="ChEBI" id="CHEBI:24875"/>
    </ligand>
</feature>
<dbReference type="CDD" id="cd00487">
    <property type="entry name" value="Pep_deformylase"/>
    <property type="match status" value="1"/>
</dbReference>
<dbReference type="Proteomes" id="UP000034127">
    <property type="component" value="Unassembled WGS sequence"/>
</dbReference>
<dbReference type="InterPro" id="IPR036821">
    <property type="entry name" value="Peptide_deformylase_sf"/>
</dbReference>
<keyword evidence="2" id="KW-0408">Iron</keyword>
<sequence>MLKIVTVPNKVLSSPTKQVSEIDEKIKKFIFEMEETLAAQIDPQGVGLAANQVGVDLSIFIIKKSPTTDTRVFINPKILKIQNPSSAHATVGKPKSKGKAKKLKKAPVKLEGCLSIPRIWGPVKRAPKILLEYQDLSSTTSGVVRRWFHGLEATIIQHEMDHLQGVVFTQRSVEQDAPLYKEKDGELKAIEI</sequence>
<dbReference type="GO" id="GO:0046872">
    <property type="term" value="F:metal ion binding"/>
    <property type="evidence" value="ECO:0007669"/>
    <property type="project" value="UniProtKB-KW"/>
</dbReference>
<dbReference type="InterPro" id="IPR023635">
    <property type="entry name" value="Peptide_deformylase"/>
</dbReference>
<keyword evidence="2" id="KW-0378">Hydrolase</keyword>
<dbReference type="AlphaFoldDB" id="A0A0G0EEM5"/>
<dbReference type="PIRSF" id="PIRSF004749">
    <property type="entry name" value="Pep_def"/>
    <property type="match status" value="1"/>
</dbReference>
<keyword evidence="2" id="KW-0648">Protein biosynthesis</keyword>
<keyword evidence="2" id="KW-0479">Metal-binding</keyword>
<dbReference type="PRINTS" id="PR01576">
    <property type="entry name" value="PDEFORMYLASE"/>
</dbReference>
<dbReference type="PATRIC" id="fig|1618485.3.peg.990"/>
<gene>
    <name evidence="2" type="primary">def</name>
    <name evidence="3" type="ORF">UR63_C0044G0018</name>
</gene>
<name>A0A0G0EEM5_9BACT</name>
<evidence type="ECO:0000256" key="2">
    <source>
        <dbReference type="HAMAP-Rule" id="MF_00163"/>
    </source>
</evidence>
<comment type="catalytic activity">
    <reaction evidence="2">
        <text>N-terminal N-formyl-L-methionyl-[peptide] + H2O = N-terminal L-methionyl-[peptide] + formate</text>
        <dbReference type="Rhea" id="RHEA:24420"/>
        <dbReference type="Rhea" id="RHEA-COMP:10639"/>
        <dbReference type="Rhea" id="RHEA-COMP:10640"/>
        <dbReference type="ChEBI" id="CHEBI:15377"/>
        <dbReference type="ChEBI" id="CHEBI:15740"/>
        <dbReference type="ChEBI" id="CHEBI:49298"/>
        <dbReference type="ChEBI" id="CHEBI:64731"/>
        <dbReference type="EC" id="3.5.1.88"/>
    </reaction>
</comment>
<dbReference type="HAMAP" id="MF_00163">
    <property type="entry name" value="Pep_deformylase"/>
    <property type="match status" value="1"/>
</dbReference>
<feature type="active site" evidence="2">
    <location>
        <position position="159"/>
    </location>
</feature>
<evidence type="ECO:0000313" key="3">
    <source>
        <dbReference type="EMBL" id="KKP65777.1"/>
    </source>
</evidence>
<accession>A0A0G0EEM5</accession>
<reference evidence="3 4" key="1">
    <citation type="journal article" date="2015" name="Nature">
        <title>rRNA introns, odd ribosomes, and small enigmatic genomes across a large radiation of phyla.</title>
        <authorList>
            <person name="Brown C.T."/>
            <person name="Hug L.A."/>
            <person name="Thomas B.C."/>
            <person name="Sharon I."/>
            <person name="Castelle C.J."/>
            <person name="Singh A."/>
            <person name="Wilkins M.J."/>
            <person name="Williams K.H."/>
            <person name="Banfield J.F."/>
        </authorList>
    </citation>
    <scope>NUCLEOTIDE SEQUENCE [LARGE SCALE GENOMIC DNA]</scope>
</reference>